<dbReference type="Pfam" id="PF00098">
    <property type="entry name" value="zf-CCHC"/>
    <property type="match status" value="1"/>
</dbReference>
<protein>
    <recommendedName>
        <fullName evidence="3">CCHC-type domain-containing protein</fullName>
    </recommendedName>
</protein>
<evidence type="ECO:0000256" key="2">
    <source>
        <dbReference type="SAM" id="MobiDB-lite"/>
    </source>
</evidence>
<evidence type="ECO:0000313" key="5">
    <source>
        <dbReference type="Proteomes" id="UP001231189"/>
    </source>
</evidence>
<keyword evidence="5" id="KW-1185">Reference proteome</keyword>
<feature type="compositionally biased region" description="Polar residues" evidence="2">
    <location>
        <begin position="93"/>
        <end position="102"/>
    </location>
</feature>
<name>A0AAD8T7D8_LOLMU</name>
<dbReference type="Gene3D" id="4.10.60.10">
    <property type="entry name" value="Zinc finger, CCHC-type"/>
    <property type="match status" value="1"/>
</dbReference>
<sequence length="139" mass="15184">MSKLECFKCRKLGHYSWDCPENNNGVGNSNEKNPIPLLKGHLNHVNVEEVFEAPNAATHFQLPGRQIFLAGVRRCPSHSSRPSSLFEEDPNTSEHATLTATPSRGDCRGNAFEYTPAAPSPSQTDTAGNPASLRVKPDI</sequence>
<evidence type="ECO:0000259" key="3">
    <source>
        <dbReference type="PROSITE" id="PS50158"/>
    </source>
</evidence>
<evidence type="ECO:0000313" key="4">
    <source>
        <dbReference type="EMBL" id="KAK1670455.1"/>
    </source>
</evidence>
<dbReference type="GO" id="GO:0003676">
    <property type="term" value="F:nucleic acid binding"/>
    <property type="evidence" value="ECO:0007669"/>
    <property type="project" value="InterPro"/>
</dbReference>
<accession>A0AAD8T7D8</accession>
<feature type="domain" description="CCHC-type" evidence="3">
    <location>
        <begin position="6"/>
        <end position="21"/>
    </location>
</feature>
<dbReference type="Proteomes" id="UP001231189">
    <property type="component" value="Unassembled WGS sequence"/>
</dbReference>
<keyword evidence="1" id="KW-0479">Metal-binding</keyword>
<reference evidence="4" key="1">
    <citation type="submission" date="2023-07" db="EMBL/GenBank/DDBJ databases">
        <title>A chromosome-level genome assembly of Lolium multiflorum.</title>
        <authorList>
            <person name="Chen Y."/>
            <person name="Copetti D."/>
            <person name="Kolliker R."/>
            <person name="Studer B."/>
        </authorList>
    </citation>
    <scope>NUCLEOTIDE SEQUENCE</scope>
    <source>
        <strain evidence="4">02402/16</strain>
        <tissue evidence="4">Leaf</tissue>
    </source>
</reference>
<organism evidence="4 5">
    <name type="scientific">Lolium multiflorum</name>
    <name type="common">Italian ryegrass</name>
    <name type="synonym">Lolium perenne subsp. multiflorum</name>
    <dbReference type="NCBI Taxonomy" id="4521"/>
    <lineage>
        <taxon>Eukaryota</taxon>
        <taxon>Viridiplantae</taxon>
        <taxon>Streptophyta</taxon>
        <taxon>Embryophyta</taxon>
        <taxon>Tracheophyta</taxon>
        <taxon>Spermatophyta</taxon>
        <taxon>Magnoliopsida</taxon>
        <taxon>Liliopsida</taxon>
        <taxon>Poales</taxon>
        <taxon>Poaceae</taxon>
        <taxon>BOP clade</taxon>
        <taxon>Pooideae</taxon>
        <taxon>Poodae</taxon>
        <taxon>Poeae</taxon>
        <taxon>Poeae Chloroplast Group 2 (Poeae type)</taxon>
        <taxon>Loliodinae</taxon>
        <taxon>Loliinae</taxon>
        <taxon>Lolium</taxon>
    </lineage>
</organism>
<dbReference type="InterPro" id="IPR001878">
    <property type="entry name" value="Znf_CCHC"/>
</dbReference>
<dbReference type="EMBL" id="JAUUTY010000003">
    <property type="protein sequence ID" value="KAK1670455.1"/>
    <property type="molecule type" value="Genomic_DNA"/>
</dbReference>
<keyword evidence="1" id="KW-0862">Zinc</keyword>
<dbReference type="AlphaFoldDB" id="A0AAD8T7D8"/>
<feature type="region of interest" description="Disordered" evidence="2">
    <location>
        <begin position="75"/>
        <end position="139"/>
    </location>
</feature>
<feature type="compositionally biased region" description="Low complexity" evidence="2">
    <location>
        <begin position="75"/>
        <end position="84"/>
    </location>
</feature>
<dbReference type="SUPFAM" id="SSF57756">
    <property type="entry name" value="Retrovirus zinc finger-like domains"/>
    <property type="match status" value="1"/>
</dbReference>
<feature type="compositionally biased region" description="Polar residues" evidence="2">
    <location>
        <begin position="120"/>
        <end position="129"/>
    </location>
</feature>
<evidence type="ECO:0000256" key="1">
    <source>
        <dbReference type="PROSITE-ProRule" id="PRU00047"/>
    </source>
</evidence>
<keyword evidence="1" id="KW-0863">Zinc-finger</keyword>
<dbReference type="PROSITE" id="PS50158">
    <property type="entry name" value="ZF_CCHC"/>
    <property type="match status" value="1"/>
</dbReference>
<dbReference type="SMART" id="SM00343">
    <property type="entry name" value="ZnF_C2HC"/>
    <property type="match status" value="1"/>
</dbReference>
<comment type="caution">
    <text evidence="4">The sequence shown here is derived from an EMBL/GenBank/DDBJ whole genome shotgun (WGS) entry which is preliminary data.</text>
</comment>
<proteinExistence type="predicted"/>
<dbReference type="InterPro" id="IPR036875">
    <property type="entry name" value="Znf_CCHC_sf"/>
</dbReference>
<gene>
    <name evidence="4" type="ORF">QYE76_058614</name>
</gene>
<dbReference type="GO" id="GO:0008270">
    <property type="term" value="F:zinc ion binding"/>
    <property type="evidence" value="ECO:0007669"/>
    <property type="project" value="UniProtKB-KW"/>
</dbReference>